<evidence type="ECO:0000256" key="11">
    <source>
        <dbReference type="SAM" id="Phobius"/>
    </source>
</evidence>
<evidence type="ECO:0000313" key="14">
    <source>
        <dbReference type="EMBL" id="NUU93331.1"/>
    </source>
</evidence>
<dbReference type="EC" id="7.6.2.2" evidence="3"/>
<evidence type="ECO:0000256" key="2">
    <source>
        <dbReference type="ARBA" id="ARBA00009726"/>
    </source>
</evidence>
<keyword evidence="7" id="KW-0067">ATP-binding</keyword>
<dbReference type="SUPFAM" id="SSF52540">
    <property type="entry name" value="P-loop containing nucleoside triphosphate hydrolases"/>
    <property type="match status" value="1"/>
</dbReference>
<keyword evidence="6" id="KW-0547">Nucleotide-binding</keyword>
<evidence type="ECO:0000259" key="13">
    <source>
        <dbReference type="PROSITE" id="PS50929"/>
    </source>
</evidence>
<accession>A0A6M2F8S3</accession>
<dbReference type="CDD" id="cd03244">
    <property type="entry name" value="ABCC_MRP_domain2"/>
    <property type="match status" value="1"/>
</dbReference>
<dbReference type="GO" id="GO:0016020">
    <property type="term" value="C:membrane"/>
    <property type="evidence" value="ECO:0007669"/>
    <property type="project" value="UniProtKB-SubCell"/>
</dbReference>
<dbReference type="FunFam" id="3.40.50.300:FF:000169">
    <property type="entry name" value="ABC transporter C family member 3"/>
    <property type="match status" value="1"/>
</dbReference>
<evidence type="ECO:0000256" key="8">
    <source>
        <dbReference type="ARBA" id="ARBA00022989"/>
    </source>
</evidence>
<dbReference type="PANTHER" id="PTHR24223">
    <property type="entry name" value="ATP-BINDING CASSETTE SUB-FAMILY C"/>
    <property type="match status" value="1"/>
</dbReference>
<keyword evidence="5 11" id="KW-0812">Transmembrane</keyword>
<dbReference type="EMBL" id="GILB01012998">
    <property type="protein sequence ID" value="NUU93331.1"/>
    <property type="molecule type" value="Transcribed_RNA"/>
</dbReference>
<evidence type="ECO:0000256" key="1">
    <source>
        <dbReference type="ARBA" id="ARBA00004370"/>
    </source>
</evidence>
<evidence type="ECO:0000256" key="10">
    <source>
        <dbReference type="ARBA" id="ARBA00034018"/>
    </source>
</evidence>
<dbReference type="PANTHER" id="PTHR24223:SF369">
    <property type="entry name" value="ABC TRANSPORTER C FAMILY MEMBER 10"/>
    <property type="match status" value="1"/>
</dbReference>
<keyword evidence="9 11" id="KW-0472">Membrane</keyword>
<comment type="catalytic activity">
    <reaction evidence="10">
        <text>ATP + H2O + xenobioticSide 1 = ADP + phosphate + xenobioticSide 2.</text>
        <dbReference type="EC" id="7.6.2.2"/>
    </reaction>
</comment>
<dbReference type="InterPro" id="IPR003439">
    <property type="entry name" value="ABC_transporter-like_ATP-bd"/>
</dbReference>
<keyword evidence="8 11" id="KW-1133">Transmembrane helix</keyword>
<feature type="domain" description="ABC transmembrane type-1" evidence="13">
    <location>
        <begin position="1"/>
        <end position="136"/>
    </location>
</feature>
<protein>
    <recommendedName>
        <fullName evidence="3">ABC-type xenobiotic transporter</fullName>
        <ecNumber evidence="3">7.6.2.2</ecNumber>
    </recommendedName>
</protein>
<evidence type="ECO:0000256" key="3">
    <source>
        <dbReference type="ARBA" id="ARBA00012191"/>
    </source>
</evidence>
<evidence type="ECO:0000256" key="7">
    <source>
        <dbReference type="ARBA" id="ARBA00022840"/>
    </source>
</evidence>
<dbReference type="Pfam" id="PF00005">
    <property type="entry name" value="ABC_tran"/>
    <property type="match status" value="1"/>
</dbReference>
<dbReference type="AlphaFoldDB" id="A0A6M2F8S3"/>
<evidence type="ECO:0000256" key="6">
    <source>
        <dbReference type="ARBA" id="ARBA00022741"/>
    </source>
</evidence>
<proteinExistence type="inferred from homology"/>
<dbReference type="InterPro" id="IPR027417">
    <property type="entry name" value="P-loop_NTPase"/>
</dbReference>
<reference evidence="14" key="1">
    <citation type="submission" date="2020-03" db="EMBL/GenBank/DDBJ databases">
        <authorList>
            <person name="Zhang R."/>
        </authorList>
    </citation>
    <scope>NUCLEOTIDE SEQUENCE</scope>
</reference>
<dbReference type="PROSITE" id="PS50893">
    <property type="entry name" value="ABC_TRANSPORTER_2"/>
    <property type="match status" value="1"/>
</dbReference>
<dbReference type="SUPFAM" id="SSF90123">
    <property type="entry name" value="ABC transporter transmembrane region"/>
    <property type="match status" value="1"/>
</dbReference>
<dbReference type="InterPro" id="IPR036640">
    <property type="entry name" value="ABC1_TM_sf"/>
</dbReference>
<dbReference type="GO" id="GO:0008559">
    <property type="term" value="F:ABC-type xenobiotic transporter activity"/>
    <property type="evidence" value="ECO:0007669"/>
    <property type="project" value="UniProtKB-EC"/>
</dbReference>
<evidence type="ECO:0000256" key="9">
    <source>
        <dbReference type="ARBA" id="ARBA00023136"/>
    </source>
</evidence>
<evidence type="ECO:0000256" key="5">
    <source>
        <dbReference type="ARBA" id="ARBA00022692"/>
    </source>
</evidence>
<comment type="subcellular location">
    <subcellularLocation>
        <location evidence="1">Membrane</location>
    </subcellularLocation>
</comment>
<feature type="domain" description="ABC transporter" evidence="12">
    <location>
        <begin position="173"/>
        <end position="407"/>
    </location>
</feature>
<dbReference type="SMART" id="SM00382">
    <property type="entry name" value="AAA"/>
    <property type="match status" value="1"/>
</dbReference>
<dbReference type="Gene3D" id="3.40.50.300">
    <property type="entry name" value="P-loop containing nucleotide triphosphate hydrolases"/>
    <property type="match status" value="1"/>
</dbReference>
<sequence>MVYLAIRLQRYYFATAKELMRINGTTKSLVANHLAESVAGALTIRAFEGEERFFAKNLHLIDINASPFFHSFAANEWLIQRLETFCAAILASAALCVVLLPPGTFSSGFIGMALSYGLSLNMSFVMSIQNQCMVANYIISVERLNQYMHIPSEAPEVVEDNRPPSDWPAVGKVDICDLQIRYRPGTPLVLRGISCTFEGGHKIGIVGRTGSGKTTLIGALFRLVEPTGGKIIVDGIDISKIGLHDLRSRLGIIPQDPTLFNGTVRYNLDPLSKHTDQEIWEVLGKCQLQEAVQEKEQGLDSLVVEDGSNWSMGQRQLFCLGRALLRRSRVLVLDEATASIDNATDLILQKTLRTEFSDCTVITVAHRIPTVMDCSMVLAISDGKLVEYDEPRNLMKTEGSLFGQLVKEYWSHLHAAESH</sequence>
<name>A0A6M2F8S3_9ROSI</name>
<dbReference type="InterPro" id="IPR011527">
    <property type="entry name" value="ABC1_TM_dom"/>
</dbReference>
<dbReference type="PROSITE" id="PS50929">
    <property type="entry name" value="ABC_TM1F"/>
    <property type="match status" value="1"/>
</dbReference>
<feature type="transmembrane region" description="Helical" evidence="11">
    <location>
        <begin position="85"/>
        <end position="103"/>
    </location>
</feature>
<organism evidence="14">
    <name type="scientific">Populus davidiana</name>
    <dbReference type="NCBI Taxonomy" id="266767"/>
    <lineage>
        <taxon>Eukaryota</taxon>
        <taxon>Viridiplantae</taxon>
        <taxon>Streptophyta</taxon>
        <taxon>Embryophyta</taxon>
        <taxon>Tracheophyta</taxon>
        <taxon>Spermatophyta</taxon>
        <taxon>Magnoliopsida</taxon>
        <taxon>eudicotyledons</taxon>
        <taxon>Gunneridae</taxon>
        <taxon>Pentapetalae</taxon>
        <taxon>rosids</taxon>
        <taxon>fabids</taxon>
        <taxon>Malpighiales</taxon>
        <taxon>Salicaceae</taxon>
        <taxon>Saliceae</taxon>
        <taxon>Populus</taxon>
    </lineage>
</organism>
<evidence type="ECO:0000256" key="4">
    <source>
        <dbReference type="ARBA" id="ARBA00022448"/>
    </source>
</evidence>
<keyword evidence="4" id="KW-0813">Transport</keyword>
<evidence type="ECO:0000259" key="12">
    <source>
        <dbReference type="PROSITE" id="PS50893"/>
    </source>
</evidence>
<dbReference type="GO" id="GO:0016887">
    <property type="term" value="F:ATP hydrolysis activity"/>
    <property type="evidence" value="ECO:0007669"/>
    <property type="project" value="InterPro"/>
</dbReference>
<dbReference type="GO" id="GO:0005524">
    <property type="term" value="F:ATP binding"/>
    <property type="evidence" value="ECO:0007669"/>
    <property type="project" value="UniProtKB-KW"/>
</dbReference>
<dbReference type="Gene3D" id="1.20.1560.10">
    <property type="entry name" value="ABC transporter type 1, transmembrane domain"/>
    <property type="match status" value="1"/>
</dbReference>
<dbReference type="InterPro" id="IPR050173">
    <property type="entry name" value="ABC_transporter_C-like"/>
</dbReference>
<dbReference type="InterPro" id="IPR003593">
    <property type="entry name" value="AAA+_ATPase"/>
</dbReference>
<comment type="similarity">
    <text evidence="2">Belongs to the ABC transporter superfamily. ABCC family. Conjugate transporter (TC 3.A.1.208) subfamily.</text>
</comment>